<reference evidence="2 3" key="1">
    <citation type="submission" date="2019-03" db="EMBL/GenBank/DDBJ databases">
        <title>Single cell metagenomics reveals metabolic interactions within the superorganism composed of flagellate Streblomastix strix and complex community of Bacteroidetes bacteria on its surface.</title>
        <authorList>
            <person name="Treitli S.C."/>
            <person name="Kolisko M."/>
            <person name="Husnik F."/>
            <person name="Keeling P."/>
            <person name="Hampl V."/>
        </authorList>
    </citation>
    <scope>NUCLEOTIDE SEQUENCE [LARGE SCALE GENOMIC DNA]</scope>
    <source>
        <strain evidence="2">ST1C</strain>
    </source>
</reference>
<dbReference type="Proteomes" id="UP000324800">
    <property type="component" value="Unassembled WGS sequence"/>
</dbReference>
<evidence type="ECO:0000313" key="3">
    <source>
        <dbReference type="Proteomes" id="UP000324800"/>
    </source>
</evidence>
<organism evidence="2 3">
    <name type="scientific">Streblomastix strix</name>
    <dbReference type="NCBI Taxonomy" id="222440"/>
    <lineage>
        <taxon>Eukaryota</taxon>
        <taxon>Metamonada</taxon>
        <taxon>Preaxostyla</taxon>
        <taxon>Oxymonadida</taxon>
        <taxon>Streblomastigidae</taxon>
        <taxon>Streblomastix</taxon>
    </lineage>
</organism>
<feature type="region of interest" description="Disordered" evidence="1">
    <location>
        <begin position="120"/>
        <end position="142"/>
    </location>
</feature>
<sequence length="160" mass="17680">MLQEGKSKTQLNDGYVRNMLGSDAGGNLESTGANLCLEDMECNFESQVIQLMRIECCSDESKTFHQDHSVGKITLHSNKQHSGKILSTEVANKRDDVTIIEKSEKISNAIRNQNLNGAYSGNIESNNRQHEQDGNKQRLLIGSTSAVESVTKALDLPNDR</sequence>
<feature type="compositionally biased region" description="Basic and acidic residues" evidence="1">
    <location>
        <begin position="127"/>
        <end position="136"/>
    </location>
</feature>
<evidence type="ECO:0000313" key="2">
    <source>
        <dbReference type="EMBL" id="KAA6380030.1"/>
    </source>
</evidence>
<evidence type="ECO:0000256" key="1">
    <source>
        <dbReference type="SAM" id="MobiDB-lite"/>
    </source>
</evidence>
<dbReference type="AlphaFoldDB" id="A0A5J4VBX8"/>
<protein>
    <submittedName>
        <fullName evidence="2">Uncharacterized protein</fullName>
    </submittedName>
</protein>
<gene>
    <name evidence="2" type="ORF">EZS28_024441</name>
</gene>
<proteinExistence type="predicted"/>
<dbReference type="EMBL" id="SNRW01008135">
    <property type="protein sequence ID" value="KAA6380030.1"/>
    <property type="molecule type" value="Genomic_DNA"/>
</dbReference>
<accession>A0A5J4VBX8</accession>
<name>A0A5J4VBX8_9EUKA</name>
<comment type="caution">
    <text evidence="2">The sequence shown here is derived from an EMBL/GenBank/DDBJ whole genome shotgun (WGS) entry which is preliminary data.</text>
</comment>